<evidence type="ECO:0000313" key="9">
    <source>
        <dbReference type="EMBL" id="MTK22043.1"/>
    </source>
</evidence>
<dbReference type="Gene3D" id="1.10.3720.10">
    <property type="entry name" value="MetI-like"/>
    <property type="match status" value="1"/>
</dbReference>
<keyword evidence="4 7" id="KW-0812">Transmembrane</keyword>
<dbReference type="InterPro" id="IPR035906">
    <property type="entry name" value="MetI-like_sf"/>
</dbReference>
<feature type="transmembrane region" description="Helical" evidence="7">
    <location>
        <begin position="140"/>
        <end position="161"/>
    </location>
</feature>
<keyword evidence="5 7" id="KW-1133">Transmembrane helix</keyword>
<evidence type="ECO:0000256" key="5">
    <source>
        <dbReference type="ARBA" id="ARBA00022989"/>
    </source>
</evidence>
<protein>
    <submittedName>
        <fullName evidence="9">Phosphonate ABC transporter, permease protein PhnE</fullName>
    </submittedName>
</protein>
<dbReference type="InterPro" id="IPR005769">
    <property type="entry name" value="PhnE/PtxC"/>
</dbReference>
<dbReference type="PANTHER" id="PTHR30043:SF1">
    <property type="entry name" value="ABC TRANSPORT SYSTEM PERMEASE PROTEIN P69"/>
    <property type="match status" value="1"/>
</dbReference>
<evidence type="ECO:0000256" key="6">
    <source>
        <dbReference type="ARBA" id="ARBA00023136"/>
    </source>
</evidence>
<proteinExistence type="inferred from homology"/>
<dbReference type="Pfam" id="PF00528">
    <property type="entry name" value="BPD_transp_1"/>
    <property type="match status" value="1"/>
</dbReference>
<dbReference type="GO" id="GO:0015416">
    <property type="term" value="F:ABC-type phosphonate transporter activity"/>
    <property type="evidence" value="ECO:0007669"/>
    <property type="project" value="InterPro"/>
</dbReference>
<dbReference type="GO" id="GO:0005886">
    <property type="term" value="C:plasma membrane"/>
    <property type="evidence" value="ECO:0007669"/>
    <property type="project" value="UniProtKB-SubCell"/>
</dbReference>
<dbReference type="InterPro" id="IPR000515">
    <property type="entry name" value="MetI-like"/>
</dbReference>
<keyword evidence="3" id="KW-1003">Cell membrane</keyword>
<feature type="transmembrane region" description="Helical" evidence="7">
    <location>
        <begin position="237"/>
        <end position="257"/>
    </location>
</feature>
<evidence type="ECO:0000256" key="2">
    <source>
        <dbReference type="ARBA" id="ARBA00022448"/>
    </source>
</evidence>
<dbReference type="SUPFAM" id="SSF161098">
    <property type="entry name" value="MetI-like"/>
    <property type="match status" value="1"/>
</dbReference>
<sequence length="268" mass="29313">MQLTIDQQLRKEPNRWIHKSLTIAFIFVIIAWAMGTITFTGIKENGFTIMSNIVSSLFQPDVDFLFDFKLGVPALLLETIVIAFVGTIIGAILALPLAFLAARNIAPKWVNFIALTFIAAIRTFPAFVYGLMFLRVTGPGAFAGVLTVSVVSIGMISKLYIEAIEDLDKRILESLDAAGCNTFEKIRYGILPQLFTDFASTVIYRFEINIKDASTLGLVGAGGISAPLIFAMNDFNWSKAGAILLGIIILVLIVETISTKLRTKLARG</sequence>
<evidence type="ECO:0000256" key="4">
    <source>
        <dbReference type="ARBA" id="ARBA00022692"/>
    </source>
</evidence>
<organism evidence="9 10">
    <name type="scientific">Turicibacter sanguinis</name>
    <dbReference type="NCBI Taxonomy" id="154288"/>
    <lineage>
        <taxon>Bacteria</taxon>
        <taxon>Bacillati</taxon>
        <taxon>Bacillota</taxon>
        <taxon>Erysipelotrichia</taxon>
        <taxon>Erysipelotrichales</taxon>
        <taxon>Turicibacteraceae</taxon>
        <taxon>Turicibacter</taxon>
    </lineage>
</organism>
<name>A0A9X4XEQ9_9FIRM</name>
<dbReference type="EMBL" id="WMQE01000028">
    <property type="protein sequence ID" value="MTK22043.1"/>
    <property type="molecule type" value="Genomic_DNA"/>
</dbReference>
<feature type="transmembrane region" description="Helical" evidence="7">
    <location>
        <begin position="74"/>
        <end position="100"/>
    </location>
</feature>
<accession>A0A9X4XEQ9</accession>
<evidence type="ECO:0000256" key="1">
    <source>
        <dbReference type="ARBA" id="ARBA00004651"/>
    </source>
</evidence>
<comment type="similarity">
    <text evidence="7">Belongs to the binding-protein-dependent transport system permease family.</text>
</comment>
<dbReference type="CDD" id="cd06261">
    <property type="entry name" value="TM_PBP2"/>
    <property type="match status" value="1"/>
</dbReference>
<keyword evidence="2 7" id="KW-0813">Transport</keyword>
<evidence type="ECO:0000313" key="10">
    <source>
        <dbReference type="Proteomes" id="UP000487649"/>
    </source>
</evidence>
<gene>
    <name evidence="9" type="primary">phnE</name>
    <name evidence="9" type="ORF">GMA92_11520</name>
</gene>
<dbReference type="PANTHER" id="PTHR30043">
    <property type="entry name" value="PHOSPHONATES TRANSPORT SYSTEM PERMEASE PROTEIN"/>
    <property type="match status" value="1"/>
</dbReference>
<dbReference type="AlphaFoldDB" id="A0A9X4XEQ9"/>
<keyword evidence="6 7" id="KW-0472">Membrane</keyword>
<reference evidence="9 10" key="1">
    <citation type="journal article" date="2019" name="Nat. Med.">
        <title>A library of human gut bacterial isolates paired with longitudinal multiomics data enables mechanistic microbiome research.</title>
        <authorList>
            <person name="Poyet M."/>
            <person name="Groussin M."/>
            <person name="Gibbons S.M."/>
            <person name="Avila-Pacheco J."/>
            <person name="Jiang X."/>
            <person name="Kearney S.M."/>
            <person name="Perrotta A.R."/>
            <person name="Berdy B."/>
            <person name="Zhao S."/>
            <person name="Lieberman T.D."/>
            <person name="Swanson P.K."/>
            <person name="Smith M."/>
            <person name="Roesemann S."/>
            <person name="Alexander J.E."/>
            <person name="Rich S.A."/>
            <person name="Livny J."/>
            <person name="Vlamakis H."/>
            <person name="Clish C."/>
            <person name="Bullock K."/>
            <person name="Deik A."/>
            <person name="Scott J."/>
            <person name="Pierce K.A."/>
            <person name="Xavier R.J."/>
            <person name="Alm E.J."/>
        </authorList>
    </citation>
    <scope>NUCLEOTIDE SEQUENCE [LARGE SCALE GENOMIC DNA]</scope>
    <source>
        <strain evidence="9 10">BIOML-A198</strain>
    </source>
</reference>
<feature type="transmembrane region" description="Helical" evidence="7">
    <location>
        <begin position="21"/>
        <end position="42"/>
    </location>
</feature>
<evidence type="ECO:0000256" key="7">
    <source>
        <dbReference type="RuleBase" id="RU363032"/>
    </source>
</evidence>
<feature type="transmembrane region" description="Helical" evidence="7">
    <location>
        <begin position="112"/>
        <end position="134"/>
    </location>
</feature>
<evidence type="ECO:0000256" key="3">
    <source>
        <dbReference type="ARBA" id="ARBA00022475"/>
    </source>
</evidence>
<comment type="subcellular location">
    <subcellularLocation>
        <location evidence="1 7">Cell membrane</location>
        <topology evidence="1 7">Multi-pass membrane protein</topology>
    </subcellularLocation>
</comment>
<dbReference type="PROSITE" id="PS50928">
    <property type="entry name" value="ABC_TM1"/>
    <property type="match status" value="1"/>
</dbReference>
<dbReference type="NCBIfam" id="TIGR01097">
    <property type="entry name" value="PhnE"/>
    <property type="match status" value="1"/>
</dbReference>
<comment type="caution">
    <text evidence="9">The sequence shown here is derived from an EMBL/GenBank/DDBJ whole genome shotgun (WGS) entry which is preliminary data.</text>
</comment>
<feature type="transmembrane region" description="Helical" evidence="7">
    <location>
        <begin position="213"/>
        <end position="231"/>
    </location>
</feature>
<evidence type="ECO:0000259" key="8">
    <source>
        <dbReference type="PROSITE" id="PS50928"/>
    </source>
</evidence>
<dbReference type="Proteomes" id="UP000487649">
    <property type="component" value="Unassembled WGS sequence"/>
</dbReference>
<feature type="domain" description="ABC transmembrane type-1" evidence="8">
    <location>
        <begin position="76"/>
        <end position="258"/>
    </location>
</feature>